<reference evidence="1 2" key="2">
    <citation type="journal article" date="2023" name="Mol. Biol. Evol.">
        <title>Genomics of Secondarily Temperate Adaptation in the Only Non-Antarctic Icefish.</title>
        <authorList>
            <person name="Rivera-Colon A.G."/>
            <person name="Rayamajhi N."/>
            <person name="Minhas B.F."/>
            <person name="Madrigal G."/>
            <person name="Bilyk K.T."/>
            <person name="Yoon V."/>
            <person name="Hune M."/>
            <person name="Gregory S."/>
            <person name="Cheng C.H.C."/>
            <person name="Catchen J.M."/>
        </authorList>
    </citation>
    <scope>NUCLEOTIDE SEQUENCE [LARGE SCALE GENOMIC DNA]</scope>
    <source>
        <strain evidence="1">JMC-PN-2008</strain>
    </source>
</reference>
<proteinExistence type="predicted"/>
<protein>
    <submittedName>
        <fullName evidence="1">Uncharacterized protein</fullName>
    </submittedName>
</protein>
<reference evidence="1 2" key="1">
    <citation type="journal article" date="2023" name="Genes (Basel)">
        <title>Chromosome-Level Genome Assembly and Circadian Gene Repertoire of the Patagonia Blennie Eleginops maclovinus-The Closest Ancestral Proxy of Antarctic Cryonotothenioids.</title>
        <authorList>
            <person name="Cheng C.C."/>
            <person name="Rivera-Colon A.G."/>
            <person name="Minhas B.F."/>
            <person name="Wilson L."/>
            <person name="Rayamajhi N."/>
            <person name="Vargas-Chacoff L."/>
            <person name="Catchen J.M."/>
        </authorList>
    </citation>
    <scope>NUCLEOTIDE SEQUENCE [LARGE SCALE GENOMIC DNA]</scope>
    <source>
        <strain evidence="1">JMC-PN-2008</strain>
    </source>
</reference>
<name>A0AAN8AM75_ELEMC</name>
<evidence type="ECO:0000313" key="2">
    <source>
        <dbReference type="Proteomes" id="UP001346869"/>
    </source>
</evidence>
<keyword evidence="2" id="KW-1185">Reference proteome</keyword>
<dbReference type="AlphaFoldDB" id="A0AAN8AM75"/>
<comment type="caution">
    <text evidence="1">The sequence shown here is derived from an EMBL/GenBank/DDBJ whole genome shotgun (WGS) entry which is preliminary data.</text>
</comment>
<gene>
    <name evidence="1" type="ORF">PBY51_022764</name>
</gene>
<sequence>MTSGSTHSLTHDKTILNPAIPCPASFPSHLPPDVTGHIICNDSHPEPVPGEKALEALRQPGVYTLLKNRLVL</sequence>
<accession>A0AAN8AM75</accession>
<dbReference type="Proteomes" id="UP001346869">
    <property type="component" value="Unassembled WGS sequence"/>
</dbReference>
<organism evidence="1 2">
    <name type="scientific">Eleginops maclovinus</name>
    <name type="common">Patagonian blennie</name>
    <name type="synonym">Eleginus maclovinus</name>
    <dbReference type="NCBI Taxonomy" id="56733"/>
    <lineage>
        <taxon>Eukaryota</taxon>
        <taxon>Metazoa</taxon>
        <taxon>Chordata</taxon>
        <taxon>Craniata</taxon>
        <taxon>Vertebrata</taxon>
        <taxon>Euteleostomi</taxon>
        <taxon>Actinopterygii</taxon>
        <taxon>Neopterygii</taxon>
        <taxon>Teleostei</taxon>
        <taxon>Neoteleostei</taxon>
        <taxon>Acanthomorphata</taxon>
        <taxon>Eupercaria</taxon>
        <taxon>Perciformes</taxon>
        <taxon>Notothenioidei</taxon>
        <taxon>Eleginopidae</taxon>
        <taxon>Eleginops</taxon>
    </lineage>
</organism>
<dbReference type="EMBL" id="JAUZQC010000013">
    <property type="protein sequence ID" value="KAK5861359.1"/>
    <property type="molecule type" value="Genomic_DNA"/>
</dbReference>
<evidence type="ECO:0000313" key="1">
    <source>
        <dbReference type="EMBL" id="KAK5861359.1"/>
    </source>
</evidence>